<reference evidence="2 3" key="1">
    <citation type="submission" date="2016-09" db="EMBL/GenBank/DDBJ databases">
        <title>Extensive genetic diversity and differential bi-allelic expression allows diatom success in the polar Southern Ocean.</title>
        <authorList>
            <consortium name="DOE Joint Genome Institute"/>
            <person name="Mock T."/>
            <person name="Otillar R.P."/>
            <person name="Strauss J."/>
            <person name="Dupont C."/>
            <person name="Frickenhaus S."/>
            <person name="Maumus F."/>
            <person name="Mcmullan M."/>
            <person name="Sanges R."/>
            <person name="Schmutz J."/>
            <person name="Toseland A."/>
            <person name="Valas R."/>
            <person name="Veluchamy A."/>
            <person name="Ward B.J."/>
            <person name="Allen A."/>
            <person name="Barry K."/>
            <person name="Falciatore A."/>
            <person name="Ferrante M."/>
            <person name="Fortunato A.E."/>
            <person name="Gloeckner G."/>
            <person name="Gruber A."/>
            <person name="Hipkin R."/>
            <person name="Janech M."/>
            <person name="Kroth P."/>
            <person name="Leese F."/>
            <person name="Lindquist E."/>
            <person name="Lyon B.R."/>
            <person name="Martin J."/>
            <person name="Mayer C."/>
            <person name="Parker M."/>
            <person name="Quesneville H."/>
            <person name="Raymond J."/>
            <person name="Uhlig C."/>
            <person name="Valentin K.U."/>
            <person name="Worden A.Z."/>
            <person name="Armbrust E.V."/>
            <person name="Bowler C."/>
            <person name="Green B."/>
            <person name="Moulton V."/>
            <person name="Van Oosterhout C."/>
            <person name="Grigoriev I."/>
        </authorList>
    </citation>
    <scope>NUCLEOTIDE SEQUENCE [LARGE SCALE GENOMIC DNA]</scope>
    <source>
        <strain evidence="2 3">CCMP1102</strain>
    </source>
</reference>
<dbReference type="InParanoid" id="A0A1E7FJE9"/>
<dbReference type="AlphaFoldDB" id="A0A1E7FJE9"/>
<evidence type="ECO:0000256" key="1">
    <source>
        <dbReference type="SAM" id="MobiDB-lite"/>
    </source>
</evidence>
<keyword evidence="3" id="KW-1185">Reference proteome</keyword>
<organism evidence="2 3">
    <name type="scientific">Fragilariopsis cylindrus CCMP1102</name>
    <dbReference type="NCBI Taxonomy" id="635003"/>
    <lineage>
        <taxon>Eukaryota</taxon>
        <taxon>Sar</taxon>
        <taxon>Stramenopiles</taxon>
        <taxon>Ochrophyta</taxon>
        <taxon>Bacillariophyta</taxon>
        <taxon>Bacillariophyceae</taxon>
        <taxon>Bacillariophycidae</taxon>
        <taxon>Bacillariales</taxon>
        <taxon>Bacillariaceae</taxon>
        <taxon>Fragilariopsis</taxon>
    </lineage>
</organism>
<dbReference type="Proteomes" id="UP000095751">
    <property type="component" value="Unassembled WGS sequence"/>
</dbReference>
<feature type="region of interest" description="Disordered" evidence="1">
    <location>
        <begin position="127"/>
        <end position="160"/>
    </location>
</feature>
<name>A0A1E7FJE9_9STRA</name>
<gene>
    <name evidence="2" type="ORF">FRACYDRAFT_268259</name>
</gene>
<evidence type="ECO:0000313" key="2">
    <source>
        <dbReference type="EMBL" id="OEU18300.1"/>
    </source>
</evidence>
<proteinExistence type="predicted"/>
<protein>
    <submittedName>
        <fullName evidence="2">Uncharacterized protein</fullName>
    </submittedName>
</protein>
<dbReference type="EMBL" id="KV784356">
    <property type="protein sequence ID" value="OEU18300.1"/>
    <property type="molecule type" value="Genomic_DNA"/>
</dbReference>
<dbReference type="OrthoDB" id="40372at2759"/>
<dbReference type="KEGG" id="fcy:FRACYDRAFT_268259"/>
<evidence type="ECO:0000313" key="3">
    <source>
        <dbReference type="Proteomes" id="UP000095751"/>
    </source>
</evidence>
<sequence length="190" mass="20395">MNLPSTVSTLLVSISFWKTIGKNPKFMVPMTTAAFSTATATTTANSTVRVKGSGVESVNTHYEWTPATVIPPGFETVCVQNRWGVESTWKMLNNGKPWLRASNDAYIYLNSADGQWWIDKPDGDGVYVAPKEDQAAPQQGDATSSSSSCGGTGEASHAVPPATGWRALSPLYDPAPLVELIENSNINNDI</sequence>
<accession>A0A1E7FJE9</accession>